<dbReference type="RefSeq" id="WP_330932146.1">
    <property type="nucleotide sequence ID" value="NZ_CP119075.1"/>
</dbReference>
<evidence type="ECO:0000313" key="1">
    <source>
        <dbReference type="EMBL" id="WED64992.1"/>
    </source>
</evidence>
<dbReference type="KEGG" id="slom:PXH66_21805"/>
<dbReference type="SUPFAM" id="SSF47413">
    <property type="entry name" value="lambda repressor-like DNA-binding domains"/>
    <property type="match status" value="1"/>
</dbReference>
<keyword evidence="2" id="KW-1185">Reference proteome</keyword>
<reference evidence="1" key="1">
    <citation type="submission" date="2023-03" db="EMBL/GenBank/DDBJ databases">
        <title>Lomoglobus Profundus gen. nov., sp. nov., a novel member of the phylum Verrucomicrobia, isolated from deep-marine sediment of South China Sea.</title>
        <authorList>
            <person name="Ahmad T."/>
            <person name="Ishaq S.E."/>
            <person name="Wang F."/>
        </authorList>
    </citation>
    <scope>NUCLEOTIDE SEQUENCE</scope>
    <source>
        <strain evidence="1">LMO-M01</strain>
    </source>
</reference>
<dbReference type="GO" id="GO:0003677">
    <property type="term" value="F:DNA binding"/>
    <property type="evidence" value="ECO:0007669"/>
    <property type="project" value="InterPro"/>
</dbReference>
<protein>
    <submittedName>
        <fullName evidence="1">Uncharacterized protein</fullName>
    </submittedName>
</protein>
<organism evidence="1 2">
    <name type="scientific">Synoicihabitans lomoniglobus</name>
    <dbReference type="NCBI Taxonomy" id="2909285"/>
    <lineage>
        <taxon>Bacteria</taxon>
        <taxon>Pseudomonadati</taxon>
        <taxon>Verrucomicrobiota</taxon>
        <taxon>Opitutia</taxon>
        <taxon>Opitutales</taxon>
        <taxon>Opitutaceae</taxon>
        <taxon>Synoicihabitans</taxon>
    </lineage>
</organism>
<sequence length="122" mass="13851">MNVTPTPHSVRLMSGLLEGMAEAAVIGAKMIKQRVVARRRTRSNVIHRRPGDSTPIWNVLVRELRAELVEYGSKARLARYLGIPRQRVGDFLKGNRRLPDAETTLMLMHWLGERRAGRDPSL</sequence>
<dbReference type="AlphaFoldDB" id="A0AAE9ZVR1"/>
<proteinExistence type="predicted"/>
<evidence type="ECO:0000313" key="2">
    <source>
        <dbReference type="Proteomes" id="UP001218638"/>
    </source>
</evidence>
<accession>A0AAE9ZVR1</accession>
<name>A0AAE9ZVR1_9BACT</name>
<dbReference type="Proteomes" id="UP001218638">
    <property type="component" value="Chromosome"/>
</dbReference>
<dbReference type="EMBL" id="CP119075">
    <property type="protein sequence ID" value="WED64992.1"/>
    <property type="molecule type" value="Genomic_DNA"/>
</dbReference>
<gene>
    <name evidence="1" type="ORF">PXH66_21805</name>
</gene>
<dbReference type="InterPro" id="IPR010982">
    <property type="entry name" value="Lambda_DNA-bd_dom_sf"/>
</dbReference>